<dbReference type="AlphaFoldDB" id="H0EI58"/>
<dbReference type="Proteomes" id="UP000005446">
    <property type="component" value="Unassembled WGS sequence"/>
</dbReference>
<sequence>MSTGGPSHAHNSLAVHADICSGQREMRKHSPDPSQRIDNISHGSFEERCFRAQPVVDTDRQETSVQEHLSLLWANIVAKSSKIINRINGIVDVSEEI</sequence>
<evidence type="ECO:0000313" key="3">
    <source>
        <dbReference type="Proteomes" id="UP000005446"/>
    </source>
</evidence>
<evidence type="ECO:0000256" key="1">
    <source>
        <dbReference type="SAM" id="MobiDB-lite"/>
    </source>
</evidence>
<organism evidence="2 3">
    <name type="scientific">Glarea lozoyensis (strain ATCC 74030 / MF5533)</name>
    <dbReference type="NCBI Taxonomy" id="1104152"/>
    <lineage>
        <taxon>Eukaryota</taxon>
        <taxon>Fungi</taxon>
        <taxon>Dikarya</taxon>
        <taxon>Ascomycota</taxon>
        <taxon>Pezizomycotina</taxon>
        <taxon>Leotiomycetes</taxon>
        <taxon>Helotiales</taxon>
        <taxon>Helotiaceae</taxon>
        <taxon>Glarea</taxon>
    </lineage>
</organism>
<reference evidence="2 3" key="1">
    <citation type="journal article" date="2012" name="Eukaryot. Cell">
        <title>Genome sequence of the fungus Glarea lozoyensis: the first genome sequence of a species from the Helotiaceae family.</title>
        <authorList>
            <person name="Youssar L."/>
            <person name="Gruening B.A."/>
            <person name="Erxleben A."/>
            <person name="Guenther S."/>
            <person name="Huettel W."/>
        </authorList>
    </citation>
    <scope>NUCLEOTIDE SEQUENCE [LARGE SCALE GENOMIC DNA]</scope>
    <source>
        <strain evidence="3">ATCC 74030 / MF5533</strain>
    </source>
</reference>
<dbReference type="HOGENOM" id="CLU_2346894_0_0_1"/>
<evidence type="ECO:0000313" key="2">
    <source>
        <dbReference type="EMBL" id="EHL01851.1"/>
    </source>
</evidence>
<protein>
    <submittedName>
        <fullName evidence="2">Uncharacterized protein</fullName>
    </submittedName>
</protein>
<feature type="compositionally biased region" description="Polar residues" evidence="1">
    <location>
        <begin position="32"/>
        <end position="42"/>
    </location>
</feature>
<name>H0EI58_GLAL7</name>
<accession>H0EI58</accession>
<comment type="caution">
    <text evidence="2">The sequence shown here is derived from an EMBL/GenBank/DDBJ whole genome shotgun (WGS) entry which is preliminary data.</text>
</comment>
<proteinExistence type="predicted"/>
<dbReference type="EMBL" id="AGUE01000044">
    <property type="protein sequence ID" value="EHL01851.1"/>
    <property type="molecule type" value="Genomic_DNA"/>
</dbReference>
<keyword evidence="3" id="KW-1185">Reference proteome</keyword>
<dbReference type="InParanoid" id="H0EI58"/>
<feature type="region of interest" description="Disordered" evidence="1">
    <location>
        <begin position="23"/>
        <end position="42"/>
    </location>
</feature>
<gene>
    <name evidence="2" type="ORF">M7I_2208</name>
</gene>